<accession>A0A177ABH3</accession>
<name>A0A177ABH3_9PEZI</name>
<gene>
    <name evidence="1" type="primary">PLC1_5</name>
    <name evidence="1" type="ORF">VC83_03972</name>
</gene>
<organism evidence="1">
    <name type="scientific">Pseudogymnoascus destructans</name>
    <dbReference type="NCBI Taxonomy" id="655981"/>
    <lineage>
        <taxon>Eukaryota</taxon>
        <taxon>Fungi</taxon>
        <taxon>Dikarya</taxon>
        <taxon>Ascomycota</taxon>
        <taxon>Pezizomycotina</taxon>
        <taxon>Leotiomycetes</taxon>
        <taxon>Thelebolales</taxon>
        <taxon>Thelebolaceae</taxon>
        <taxon>Pseudogymnoascus</taxon>
    </lineage>
</organism>
<dbReference type="AlphaFoldDB" id="A0A177ABH3"/>
<protein>
    <submittedName>
        <fullName evidence="1">Phospholipase C</fullName>
    </submittedName>
</protein>
<dbReference type="GeneID" id="36287045"/>
<dbReference type="OrthoDB" id="3439855at2759"/>
<dbReference type="Proteomes" id="UP000077154">
    <property type="component" value="Unassembled WGS sequence"/>
</dbReference>
<dbReference type="EMBL" id="KV441393">
    <property type="protein sequence ID" value="OAF59469.1"/>
    <property type="molecule type" value="Genomic_DNA"/>
</dbReference>
<dbReference type="RefSeq" id="XP_024324752.1">
    <property type="nucleotide sequence ID" value="XM_024467610.1"/>
</dbReference>
<dbReference type="SUPFAM" id="SSF53098">
    <property type="entry name" value="Ribonuclease H-like"/>
    <property type="match status" value="1"/>
</dbReference>
<proteinExistence type="predicted"/>
<sequence length="184" mass="21450">MDFILAHFEKSKDKYKDDVKLSTMVNSGWQKMDKYYSKSDESPAYAAALLLNPARKWHYIEQFWRPTWQEKVKKSIKKLWEEEYKPELTIPTSIAPATTSTNEFELWLNSIDTPIAVVDEFDYYCKAERVLGYQSAIEWWLEPATKGLRESLQNGSRYALSSGNVLRSRTRVFCGKNHSFGSPE</sequence>
<reference evidence="1" key="1">
    <citation type="submission" date="2016-03" db="EMBL/GenBank/DDBJ databases">
        <title>Updated assembly of Pseudogymnoascus destructans, the fungus causing white-nose syndrome of bats.</title>
        <authorList>
            <person name="Palmer J.M."/>
            <person name="Drees K.P."/>
            <person name="Foster J.T."/>
            <person name="Lindner D.L."/>
        </authorList>
    </citation>
    <scope>NUCLEOTIDE SEQUENCE [LARGE SCALE GENOMIC DNA]</scope>
    <source>
        <strain evidence="1">20631-21</strain>
    </source>
</reference>
<evidence type="ECO:0000313" key="1">
    <source>
        <dbReference type="EMBL" id="OAF59469.1"/>
    </source>
</evidence>
<dbReference type="InterPro" id="IPR012337">
    <property type="entry name" value="RNaseH-like_sf"/>
</dbReference>